<dbReference type="AlphaFoldDB" id="A0A8J7HCR0"/>
<keyword evidence="1" id="KW-0472">Membrane</keyword>
<comment type="caution">
    <text evidence="2">The sequence shown here is derived from an EMBL/GenBank/DDBJ whole genome shotgun (WGS) entry which is preliminary data.</text>
</comment>
<name>A0A8J7HCR0_9CYAN</name>
<protein>
    <submittedName>
        <fullName evidence="2">Uncharacterized protein</fullName>
    </submittedName>
</protein>
<feature type="transmembrane region" description="Helical" evidence="1">
    <location>
        <begin position="49"/>
        <end position="67"/>
    </location>
</feature>
<accession>A0A8J7HCR0</accession>
<proteinExistence type="predicted"/>
<keyword evidence="1" id="KW-0812">Transmembrane</keyword>
<dbReference type="EMBL" id="JAECZB010000017">
    <property type="protein sequence ID" value="MBH8552688.1"/>
    <property type="molecule type" value="Genomic_DNA"/>
</dbReference>
<feature type="transmembrane region" description="Helical" evidence="1">
    <location>
        <begin position="15"/>
        <end position="37"/>
    </location>
</feature>
<keyword evidence="3" id="KW-1185">Reference proteome</keyword>
<evidence type="ECO:0000313" key="3">
    <source>
        <dbReference type="Proteomes" id="UP000599391"/>
    </source>
</evidence>
<dbReference type="Proteomes" id="UP000599391">
    <property type="component" value="Unassembled WGS sequence"/>
</dbReference>
<reference evidence="2 3" key="1">
    <citation type="journal article" date="2021" name="Int. J. Syst. Evol. Microbiol.">
        <title>Amazonocrinis nigriterrae gen. nov., sp. nov., Atlanticothrix silvestris gen. nov., sp. nov. and Dendronalium phyllosphericum gen. nov., sp. nov., nostocacean cyanobacteria from Brazilian environments.</title>
        <authorList>
            <person name="Alvarenga D.O."/>
            <person name="Andreote A.P.D."/>
            <person name="Branco L.H.Z."/>
            <person name="Delbaje E."/>
            <person name="Cruz R.B."/>
            <person name="Varani A.M."/>
            <person name="Fiore M.F."/>
        </authorList>
    </citation>
    <scope>NUCLEOTIDE SEQUENCE [LARGE SCALE GENOMIC DNA]</scope>
    <source>
        <strain evidence="2 3">CENA357</strain>
    </source>
</reference>
<organism evidence="2 3">
    <name type="scientific">Atlanticothrix silvestris CENA357</name>
    <dbReference type="NCBI Taxonomy" id="1725252"/>
    <lineage>
        <taxon>Bacteria</taxon>
        <taxon>Bacillati</taxon>
        <taxon>Cyanobacteriota</taxon>
        <taxon>Cyanophyceae</taxon>
        <taxon>Nostocales</taxon>
        <taxon>Nodulariaceae</taxon>
        <taxon>Atlanticothrix</taxon>
        <taxon>Atlanticothrix silvestris</taxon>
    </lineage>
</organism>
<sequence length="272" mass="31320">MNRTSAQDRAVSTTLGLIFLAFLVAFFISFILQNLLSLVSEKSFKSTELYINFLIAFGTLGFSLWFSRETVKEIVVNAIKEAADDDNKTMKDQLETMRLKIEQEYCCAIPLNIRSTYSQKVDILYSDICVERAARDGVIKALADEDELLKDIALTGTQLALNELKRDDVSLPDTEVFRDDIYAYLKAWLMFSIRYERNMPVEYIKQRYPQRLIPDNNAYVVALENIQNKVIVIQLEKHLDKRLNTTQKQLAVQITLQSLSKLINQLKKSKTI</sequence>
<evidence type="ECO:0000313" key="2">
    <source>
        <dbReference type="EMBL" id="MBH8552688.1"/>
    </source>
</evidence>
<evidence type="ECO:0000256" key="1">
    <source>
        <dbReference type="SAM" id="Phobius"/>
    </source>
</evidence>
<dbReference type="RefSeq" id="WP_214438990.1">
    <property type="nucleotide sequence ID" value="NZ_JAECZB010000017.1"/>
</dbReference>
<gene>
    <name evidence="2" type="ORF">I8751_09950</name>
</gene>
<keyword evidence="1" id="KW-1133">Transmembrane helix</keyword>